<keyword evidence="2" id="KW-1185">Reference proteome</keyword>
<dbReference type="InterPro" id="IPR041662">
    <property type="entry name" value="SusD-like_2"/>
</dbReference>
<reference evidence="1" key="1">
    <citation type="submission" date="2020-12" db="EMBL/GenBank/DDBJ databases">
        <title>Snuella sp. nov., isolated from sediment in Incheon.</title>
        <authorList>
            <person name="Kim W."/>
        </authorList>
    </citation>
    <scope>NUCLEOTIDE SEQUENCE</scope>
    <source>
        <strain evidence="1">CAU 1569</strain>
    </source>
</reference>
<dbReference type="AlphaFoldDB" id="A0A8J7LRM0"/>
<organism evidence="1 2">
    <name type="scientific">Snuella sedimenti</name>
    <dbReference type="NCBI Taxonomy" id="2798802"/>
    <lineage>
        <taxon>Bacteria</taxon>
        <taxon>Pseudomonadati</taxon>
        <taxon>Bacteroidota</taxon>
        <taxon>Flavobacteriia</taxon>
        <taxon>Flavobacteriales</taxon>
        <taxon>Flavobacteriaceae</taxon>
        <taxon>Snuella</taxon>
    </lineage>
</organism>
<dbReference type="PROSITE" id="PS51257">
    <property type="entry name" value="PROKAR_LIPOPROTEIN"/>
    <property type="match status" value="1"/>
</dbReference>
<sequence length="492" mass="54600">MKRIQTISYKLLIVLLVGTVITSCDNILEDVRQDPNNVTSIDDAPLFATAVRSLFNGTLDEGSYRFAGQHAHYYVAGSTARLPDQYTDGFDGAYNGIYNSMYSGVIKHIEEVLYITSQPETENPVRYAMANIIGVMGYARITDGFGEIPYTEGGKGKTGDILTPKYDTQEFIYNDLIQRLTASINVLTNANPAMGYPKSDPIFSNDLSKWIRLANSVKLRLGMRLRYVDNNLSRQVVSQCLTAPLMEDNSHNASMIETEGDGNAWYNRRIGYPSIKMSTMLVDQLKNTSDPRLSIFVAQDANGNYTGQTNGLNDEAFGKSDLASKSDMGLALSSQDSKLYVMTASEVYFLKAEAALIYNTDPTEANDLYRKGIETSFKQWDIDSGSITTFLSSSTGTLSGSTTEQESQIGTQMWLALTPNYYEGWCNIRRTGYPVIAERTDSDLERGVTNGIMPSRFLYSSFELSTNGTNVSEAISRQGANKIDTPVWWDKN</sequence>
<keyword evidence="1" id="KW-0449">Lipoprotein</keyword>
<comment type="caution">
    <text evidence="1">The sequence shown here is derived from an EMBL/GenBank/DDBJ whole genome shotgun (WGS) entry which is preliminary data.</text>
</comment>
<dbReference type="InterPro" id="IPR011990">
    <property type="entry name" value="TPR-like_helical_dom_sf"/>
</dbReference>
<gene>
    <name evidence="1" type="ORF">JF259_00840</name>
</gene>
<dbReference type="SUPFAM" id="SSF48452">
    <property type="entry name" value="TPR-like"/>
    <property type="match status" value="1"/>
</dbReference>
<proteinExistence type="predicted"/>
<evidence type="ECO:0000313" key="1">
    <source>
        <dbReference type="EMBL" id="MBJ6366621.1"/>
    </source>
</evidence>
<name>A0A8J7LRM0_9FLAO</name>
<dbReference type="RefSeq" id="WP_199112147.1">
    <property type="nucleotide sequence ID" value="NZ_JAELVQ010000001.1"/>
</dbReference>
<evidence type="ECO:0000313" key="2">
    <source>
        <dbReference type="Proteomes" id="UP000610931"/>
    </source>
</evidence>
<dbReference type="EMBL" id="JAELVQ010000001">
    <property type="protein sequence ID" value="MBJ6366621.1"/>
    <property type="molecule type" value="Genomic_DNA"/>
</dbReference>
<dbReference type="Proteomes" id="UP000610931">
    <property type="component" value="Unassembled WGS sequence"/>
</dbReference>
<dbReference type="Gene3D" id="1.25.40.390">
    <property type="match status" value="1"/>
</dbReference>
<dbReference type="Pfam" id="PF12771">
    <property type="entry name" value="SusD-like_2"/>
    <property type="match status" value="1"/>
</dbReference>
<accession>A0A8J7LRM0</accession>
<protein>
    <submittedName>
        <fullName evidence="1">SusD/RagB family nutrient-binding outer membrane lipoprotein</fullName>
    </submittedName>
</protein>